<dbReference type="Gene3D" id="3.40.50.11200">
    <property type="match status" value="1"/>
</dbReference>
<dbReference type="AlphaFoldDB" id="A0A5J4QPF3"/>
<gene>
    <name evidence="2" type="ORF">EZS27_027615</name>
</gene>
<feature type="domain" description="Thoeris protein ThsB TIR-like" evidence="1">
    <location>
        <begin position="32"/>
        <end position="127"/>
    </location>
</feature>
<protein>
    <recommendedName>
        <fullName evidence="1">Thoeris protein ThsB TIR-like domain-containing protein</fullName>
    </recommendedName>
</protein>
<comment type="caution">
    <text evidence="2">The sequence shown here is derived from an EMBL/GenBank/DDBJ whole genome shotgun (WGS) entry which is preliminary data.</text>
</comment>
<evidence type="ECO:0000259" key="1">
    <source>
        <dbReference type="Pfam" id="PF08937"/>
    </source>
</evidence>
<dbReference type="EMBL" id="SNRY01002934">
    <property type="protein sequence ID" value="KAA6322888.1"/>
    <property type="molecule type" value="Genomic_DNA"/>
</dbReference>
<accession>A0A5J4QPF3</accession>
<organism evidence="2">
    <name type="scientific">termite gut metagenome</name>
    <dbReference type="NCBI Taxonomy" id="433724"/>
    <lineage>
        <taxon>unclassified sequences</taxon>
        <taxon>metagenomes</taxon>
        <taxon>organismal metagenomes</taxon>
    </lineage>
</organism>
<name>A0A5J4QPF3_9ZZZZ</name>
<proteinExistence type="predicted"/>
<dbReference type="Pfam" id="PF08937">
    <property type="entry name" value="ThsB_TIR"/>
    <property type="match status" value="1"/>
</dbReference>
<sequence>MKFDKQIGMGYKNGNYSAFYVSEPFSESSLSAHATKDFQYYNLLRAWKGKDSSFPFNDSHNKTYNVRDESSWESTLKPRLRERLNSSKNIILFLSSITENSRALREEIDYGINTLGLPVIVIYPEYSDKQSLLTPTGKSLNNAINSLWNNLPIFRDSKSKVPVLHISLDKTLIEWALTDSDLMINAKCTAGDYFFN</sequence>
<dbReference type="InterPro" id="IPR015032">
    <property type="entry name" value="ThsB__TIR-like_domain"/>
</dbReference>
<reference evidence="2" key="1">
    <citation type="submission" date="2019-03" db="EMBL/GenBank/DDBJ databases">
        <title>Single cell metagenomics reveals metabolic interactions within the superorganism composed of flagellate Streblomastix strix and complex community of Bacteroidetes bacteria on its surface.</title>
        <authorList>
            <person name="Treitli S.C."/>
            <person name="Kolisko M."/>
            <person name="Husnik F."/>
            <person name="Keeling P."/>
            <person name="Hampl V."/>
        </authorList>
    </citation>
    <scope>NUCLEOTIDE SEQUENCE</scope>
    <source>
        <strain evidence="2">STM</strain>
    </source>
</reference>
<evidence type="ECO:0000313" key="2">
    <source>
        <dbReference type="EMBL" id="KAA6322888.1"/>
    </source>
</evidence>